<protein>
    <submittedName>
        <fullName evidence="5">PaaI family thioesterase</fullName>
    </submittedName>
</protein>
<reference evidence="5 6" key="1">
    <citation type="submission" date="2019-02" db="EMBL/GenBank/DDBJ databases">
        <title>Paenibacillus sp. nov., isolated from surface-sterilized tissue of Thalictrum simplex L.</title>
        <authorList>
            <person name="Tuo L."/>
        </authorList>
    </citation>
    <scope>NUCLEOTIDE SEQUENCE [LARGE SCALE GENOMIC DNA]</scope>
    <source>
        <strain evidence="5 6">N2SHLJ1</strain>
    </source>
</reference>
<evidence type="ECO:0000256" key="3">
    <source>
        <dbReference type="SAM" id="MobiDB-lite"/>
    </source>
</evidence>
<feature type="compositionally biased region" description="Basic and acidic residues" evidence="3">
    <location>
        <begin position="1"/>
        <end position="19"/>
    </location>
</feature>
<comment type="caution">
    <text evidence="5">The sequence shown here is derived from an EMBL/GenBank/DDBJ whole genome shotgun (WGS) entry which is preliminary data.</text>
</comment>
<evidence type="ECO:0000313" key="5">
    <source>
        <dbReference type="EMBL" id="TBL75974.1"/>
    </source>
</evidence>
<evidence type="ECO:0000259" key="4">
    <source>
        <dbReference type="Pfam" id="PF03061"/>
    </source>
</evidence>
<name>A0A4Q9DMH2_9BACL</name>
<dbReference type="InterPro" id="IPR039298">
    <property type="entry name" value="ACOT13"/>
</dbReference>
<dbReference type="Proteomes" id="UP000293142">
    <property type="component" value="Unassembled WGS sequence"/>
</dbReference>
<comment type="similarity">
    <text evidence="1">Belongs to the thioesterase PaaI family.</text>
</comment>
<dbReference type="Gene3D" id="3.10.129.10">
    <property type="entry name" value="Hotdog Thioesterase"/>
    <property type="match status" value="1"/>
</dbReference>
<feature type="domain" description="Thioesterase" evidence="4">
    <location>
        <begin position="88"/>
        <end position="165"/>
    </location>
</feature>
<feature type="region of interest" description="Disordered" evidence="3">
    <location>
        <begin position="1"/>
        <end position="59"/>
    </location>
</feature>
<evidence type="ECO:0000256" key="2">
    <source>
        <dbReference type="ARBA" id="ARBA00022801"/>
    </source>
</evidence>
<dbReference type="Pfam" id="PF03061">
    <property type="entry name" value="4HBT"/>
    <property type="match status" value="1"/>
</dbReference>
<dbReference type="CDD" id="cd03443">
    <property type="entry name" value="PaaI_thioesterase"/>
    <property type="match status" value="1"/>
</dbReference>
<dbReference type="GO" id="GO:0047617">
    <property type="term" value="F:fatty acyl-CoA hydrolase activity"/>
    <property type="evidence" value="ECO:0007669"/>
    <property type="project" value="InterPro"/>
</dbReference>
<gene>
    <name evidence="5" type="ORF">EYB31_20645</name>
</gene>
<keyword evidence="6" id="KW-1185">Reference proteome</keyword>
<evidence type="ECO:0000256" key="1">
    <source>
        <dbReference type="ARBA" id="ARBA00008324"/>
    </source>
</evidence>
<dbReference type="EMBL" id="SIRE01000015">
    <property type="protein sequence ID" value="TBL75974.1"/>
    <property type="molecule type" value="Genomic_DNA"/>
</dbReference>
<dbReference type="SUPFAM" id="SSF54637">
    <property type="entry name" value="Thioesterase/thiol ester dehydrase-isomerase"/>
    <property type="match status" value="1"/>
</dbReference>
<organism evidence="5 6">
    <name type="scientific">Paenibacillus thalictri</name>
    <dbReference type="NCBI Taxonomy" id="2527873"/>
    <lineage>
        <taxon>Bacteria</taxon>
        <taxon>Bacillati</taxon>
        <taxon>Bacillota</taxon>
        <taxon>Bacilli</taxon>
        <taxon>Bacillales</taxon>
        <taxon>Paenibacillaceae</taxon>
        <taxon>Paenibacillus</taxon>
    </lineage>
</organism>
<proteinExistence type="inferred from homology"/>
<dbReference type="InterPro" id="IPR006683">
    <property type="entry name" value="Thioestr_dom"/>
</dbReference>
<dbReference type="PANTHER" id="PTHR21660:SF1">
    <property type="entry name" value="ACYL-COENZYME A THIOESTERASE 13"/>
    <property type="match status" value="1"/>
</dbReference>
<dbReference type="InterPro" id="IPR029069">
    <property type="entry name" value="HotDog_dom_sf"/>
</dbReference>
<accession>A0A4Q9DMH2</accession>
<dbReference type="RefSeq" id="WP_131015320.1">
    <property type="nucleotide sequence ID" value="NZ_SIRE01000015.1"/>
</dbReference>
<sequence>MSDQQERHDQQGRSDRHNGQDQTNRQDSQHQQDAQQQDRDSLSGQDNEEQKKRTRSPFRDLLGIKEEHIGEGTAVLSMNVVTDLLQNQGVVHGGAIASLIDTGIGTAVYSTLRNDQHSVTIELKINYVRPGRGKQLVCKSEIVHRGGTISVGRADVFDDENRLVATGTATFYILKSLDNR</sequence>
<dbReference type="OrthoDB" id="2139465at2"/>
<dbReference type="PANTHER" id="PTHR21660">
    <property type="entry name" value="THIOESTERASE SUPERFAMILY MEMBER-RELATED"/>
    <property type="match status" value="1"/>
</dbReference>
<dbReference type="InterPro" id="IPR003736">
    <property type="entry name" value="PAAI_dom"/>
</dbReference>
<dbReference type="AlphaFoldDB" id="A0A4Q9DMH2"/>
<keyword evidence="2" id="KW-0378">Hydrolase</keyword>
<evidence type="ECO:0000313" key="6">
    <source>
        <dbReference type="Proteomes" id="UP000293142"/>
    </source>
</evidence>
<dbReference type="NCBIfam" id="TIGR00369">
    <property type="entry name" value="unchar_dom_1"/>
    <property type="match status" value="1"/>
</dbReference>